<dbReference type="AlphaFoldDB" id="A0AAD7D3H3"/>
<evidence type="ECO:0000313" key="2">
    <source>
        <dbReference type="Proteomes" id="UP001221757"/>
    </source>
</evidence>
<dbReference type="Proteomes" id="UP001221757">
    <property type="component" value="Unassembled WGS sequence"/>
</dbReference>
<dbReference type="EMBL" id="JARKIE010000139">
    <property type="protein sequence ID" value="KAJ7677302.1"/>
    <property type="molecule type" value="Genomic_DNA"/>
</dbReference>
<accession>A0AAD7D3H3</accession>
<sequence>MAATPKEKNASRVSYSPIPGPALPHHCQRDQSICPLVYLYDSQILAQPNLPPLPGQVGFTRDSLKMDPSAHVQGPIPYKTTIRGRRTSCPCTSTTVLTTTTMETLTTRATPKSATISLYAGKQTIIPALVLIYMDIINPKRQPAHAGGLARDRPPVYIEFRGILEFGGD</sequence>
<organism evidence="1 2">
    <name type="scientific">Mycena rosella</name>
    <name type="common">Pink bonnet</name>
    <name type="synonym">Agaricus rosellus</name>
    <dbReference type="NCBI Taxonomy" id="1033263"/>
    <lineage>
        <taxon>Eukaryota</taxon>
        <taxon>Fungi</taxon>
        <taxon>Dikarya</taxon>
        <taxon>Basidiomycota</taxon>
        <taxon>Agaricomycotina</taxon>
        <taxon>Agaricomycetes</taxon>
        <taxon>Agaricomycetidae</taxon>
        <taxon>Agaricales</taxon>
        <taxon>Marasmiineae</taxon>
        <taxon>Mycenaceae</taxon>
        <taxon>Mycena</taxon>
    </lineage>
</organism>
<gene>
    <name evidence="1" type="ORF">B0H17DRAFT_1139666</name>
</gene>
<proteinExistence type="predicted"/>
<protein>
    <submittedName>
        <fullName evidence="1">Uncharacterized protein</fullName>
    </submittedName>
</protein>
<reference evidence="1" key="1">
    <citation type="submission" date="2023-03" db="EMBL/GenBank/DDBJ databases">
        <title>Massive genome expansion in bonnet fungi (Mycena s.s.) driven by repeated elements and novel gene families across ecological guilds.</title>
        <authorList>
            <consortium name="Lawrence Berkeley National Laboratory"/>
            <person name="Harder C.B."/>
            <person name="Miyauchi S."/>
            <person name="Viragh M."/>
            <person name="Kuo A."/>
            <person name="Thoen E."/>
            <person name="Andreopoulos B."/>
            <person name="Lu D."/>
            <person name="Skrede I."/>
            <person name="Drula E."/>
            <person name="Henrissat B."/>
            <person name="Morin E."/>
            <person name="Kohler A."/>
            <person name="Barry K."/>
            <person name="LaButti K."/>
            <person name="Morin E."/>
            <person name="Salamov A."/>
            <person name="Lipzen A."/>
            <person name="Mereny Z."/>
            <person name="Hegedus B."/>
            <person name="Baldrian P."/>
            <person name="Stursova M."/>
            <person name="Weitz H."/>
            <person name="Taylor A."/>
            <person name="Grigoriev I.V."/>
            <person name="Nagy L.G."/>
            <person name="Martin F."/>
            <person name="Kauserud H."/>
        </authorList>
    </citation>
    <scope>NUCLEOTIDE SEQUENCE</scope>
    <source>
        <strain evidence="1">CBHHK067</strain>
    </source>
</reference>
<evidence type="ECO:0000313" key="1">
    <source>
        <dbReference type="EMBL" id="KAJ7677302.1"/>
    </source>
</evidence>
<keyword evidence="2" id="KW-1185">Reference proteome</keyword>
<comment type="caution">
    <text evidence="1">The sequence shown here is derived from an EMBL/GenBank/DDBJ whole genome shotgun (WGS) entry which is preliminary data.</text>
</comment>
<name>A0AAD7D3H3_MYCRO</name>